<feature type="transmembrane region" description="Helical" evidence="7">
    <location>
        <begin position="20"/>
        <end position="45"/>
    </location>
</feature>
<dbReference type="Gene3D" id="1.10.3720.10">
    <property type="entry name" value="MetI-like"/>
    <property type="match status" value="2"/>
</dbReference>
<keyword evidence="3" id="KW-1003">Cell membrane</keyword>
<feature type="transmembrane region" description="Helical" evidence="7">
    <location>
        <begin position="113"/>
        <end position="131"/>
    </location>
</feature>
<accession>A0A0G2Z8Z4</accession>
<feature type="transmembrane region" description="Helical" evidence="7">
    <location>
        <begin position="169"/>
        <end position="191"/>
    </location>
</feature>
<dbReference type="InterPro" id="IPR000515">
    <property type="entry name" value="MetI-like"/>
</dbReference>
<dbReference type="PATRIC" id="fig|1330330.3.peg.1995"/>
<sequence length="442" mass="51888">MAYTKYSRRYWRETLQAYLFLLPSIVILGIFVFWPIGFSLVLSFFKWDYTSAEKYFIGLENYKELFRMSYPIDLNLFYALLNTVVYLFGAMLFVRLVYFISSSLTKYSKPDKKFLLPYSSLIVLFILFYITKSVKPGLSIAWLTLSVAFIGYFLFVLKKFKSDNHITMMRLRSWTTLVLSILTYIALAFWLTHPGDELISYFRLAKESSDFLKAIYNTVYYVILSVPTQIGLALVIALLLNRNIKFKNLFRTAYFIPFVTSVVAVSLVWQWMFNDQFGLLNYFLSWFEINKIAWLKEEHWTIPTIAIVSVWQHLGYTTVIFLAGLQNIDRSYYEAANVDGANAWQKFKYITWPLLSPTTFFIMIITMIGSFKIFSQIFILYQGLPGPVNKSGLTLVYYVFQKFYDEQRMGVASAAAYMLFLIILLLTFIQFRIGKKRVHYEN</sequence>
<dbReference type="PANTHER" id="PTHR30193">
    <property type="entry name" value="ABC TRANSPORTER PERMEASE PROTEIN"/>
    <property type="match status" value="1"/>
</dbReference>
<feature type="transmembrane region" description="Helical" evidence="7">
    <location>
        <begin position="354"/>
        <end position="381"/>
    </location>
</feature>
<evidence type="ECO:0000256" key="6">
    <source>
        <dbReference type="ARBA" id="ARBA00023136"/>
    </source>
</evidence>
<evidence type="ECO:0000256" key="3">
    <source>
        <dbReference type="ARBA" id="ARBA00022475"/>
    </source>
</evidence>
<dbReference type="PANTHER" id="PTHR30193:SF37">
    <property type="entry name" value="INNER MEMBRANE ABC TRANSPORTER PERMEASE PROTEIN YCJO"/>
    <property type="match status" value="1"/>
</dbReference>
<feature type="domain" description="ABC transmembrane type-1" evidence="8">
    <location>
        <begin position="215"/>
        <end position="430"/>
    </location>
</feature>
<keyword evidence="5 7" id="KW-1133">Transmembrane helix</keyword>
<reference evidence="9 10" key="1">
    <citation type="submission" date="2015-04" db="EMBL/GenBank/DDBJ databases">
        <title>Complete Genome Sequence of Kosmotoga pacifica SLHLJ1.</title>
        <authorList>
            <person name="Jiang L.J."/>
            <person name="Shao Z.Z."/>
            <person name="Jebbar M."/>
        </authorList>
    </citation>
    <scope>NUCLEOTIDE SEQUENCE [LARGE SCALE GENOMIC DNA]</scope>
    <source>
        <strain evidence="9 10">SLHLJ1</strain>
    </source>
</reference>
<feature type="transmembrane region" description="Helical" evidence="7">
    <location>
        <begin position="76"/>
        <end position="101"/>
    </location>
</feature>
<evidence type="ECO:0000256" key="7">
    <source>
        <dbReference type="RuleBase" id="RU363032"/>
    </source>
</evidence>
<name>A0A0G2Z8Z4_9BACT</name>
<keyword evidence="6 7" id="KW-0472">Membrane</keyword>
<proteinExistence type="inferred from homology"/>
<gene>
    <name evidence="9" type="ORF">IX53_09785</name>
</gene>
<evidence type="ECO:0000256" key="2">
    <source>
        <dbReference type="ARBA" id="ARBA00022448"/>
    </source>
</evidence>
<feature type="transmembrane region" description="Helical" evidence="7">
    <location>
        <begin position="409"/>
        <end position="429"/>
    </location>
</feature>
<comment type="subcellular location">
    <subcellularLocation>
        <location evidence="1 7">Cell membrane</location>
        <topology evidence="1 7">Multi-pass membrane protein</topology>
    </subcellularLocation>
</comment>
<evidence type="ECO:0000313" key="10">
    <source>
        <dbReference type="Proteomes" id="UP000035159"/>
    </source>
</evidence>
<dbReference type="Proteomes" id="UP000035159">
    <property type="component" value="Chromosome"/>
</dbReference>
<dbReference type="KEGG" id="kpf:IX53_09785"/>
<dbReference type="SUPFAM" id="SSF161098">
    <property type="entry name" value="MetI-like"/>
    <property type="match status" value="2"/>
</dbReference>
<keyword evidence="10" id="KW-1185">Reference proteome</keyword>
<feature type="transmembrane region" description="Helical" evidence="7">
    <location>
        <begin position="219"/>
        <end position="240"/>
    </location>
</feature>
<dbReference type="GO" id="GO:0005886">
    <property type="term" value="C:plasma membrane"/>
    <property type="evidence" value="ECO:0007669"/>
    <property type="project" value="UniProtKB-SubCell"/>
</dbReference>
<comment type="similarity">
    <text evidence="7">Belongs to the binding-protein-dependent transport system permease family.</text>
</comment>
<dbReference type="InterPro" id="IPR035906">
    <property type="entry name" value="MetI-like_sf"/>
</dbReference>
<keyword evidence="4 7" id="KW-0812">Transmembrane</keyword>
<feature type="transmembrane region" description="Helical" evidence="7">
    <location>
        <begin position="252"/>
        <end position="272"/>
    </location>
</feature>
<dbReference type="EMBL" id="CP011232">
    <property type="protein sequence ID" value="AKI98070.1"/>
    <property type="molecule type" value="Genomic_DNA"/>
</dbReference>
<dbReference type="AlphaFoldDB" id="A0A0G2Z8Z4"/>
<dbReference type="RefSeq" id="WP_047755205.1">
    <property type="nucleotide sequence ID" value="NZ_CAJUHA010000001.1"/>
</dbReference>
<keyword evidence="2 7" id="KW-0813">Transport</keyword>
<dbReference type="GO" id="GO:0055085">
    <property type="term" value="P:transmembrane transport"/>
    <property type="evidence" value="ECO:0007669"/>
    <property type="project" value="InterPro"/>
</dbReference>
<evidence type="ECO:0000313" key="9">
    <source>
        <dbReference type="EMBL" id="AKI98070.1"/>
    </source>
</evidence>
<feature type="transmembrane region" description="Helical" evidence="7">
    <location>
        <begin position="137"/>
        <end position="157"/>
    </location>
</feature>
<evidence type="ECO:0000259" key="8">
    <source>
        <dbReference type="PROSITE" id="PS50928"/>
    </source>
</evidence>
<protein>
    <submittedName>
        <fullName evidence="9">Sugar ABC transporter permease</fullName>
    </submittedName>
</protein>
<dbReference type="InterPro" id="IPR051393">
    <property type="entry name" value="ABC_transporter_permease"/>
</dbReference>
<dbReference type="STRING" id="1330330.IX53_09785"/>
<dbReference type="CDD" id="cd06261">
    <property type="entry name" value="TM_PBP2"/>
    <property type="match status" value="1"/>
</dbReference>
<evidence type="ECO:0000256" key="5">
    <source>
        <dbReference type="ARBA" id="ARBA00022989"/>
    </source>
</evidence>
<evidence type="ECO:0000256" key="1">
    <source>
        <dbReference type="ARBA" id="ARBA00004651"/>
    </source>
</evidence>
<dbReference type="PROSITE" id="PS50928">
    <property type="entry name" value="ABC_TM1"/>
    <property type="match status" value="1"/>
</dbReference>
<organism evidence="9 10">
    <name type="scientific">Kosmotoga pacifica</name>
    <dbReference type="NCBI Taxonomy" id="1330330"/>
    <lineage>
        <taxon>Bacteria</taxon>
        <taxon>Thermotogati</taxon>
        <taxon>Thermotogota</taxon>
        <taxon>Thermotogae</taxon>
        <taxon>Kosmotogales</taxon>
        <taxon>Kosmotogaceae</taxon>
        <taxon>Kosmotoga</taxon>
    </lineage>
</organism>
<dbReference type="Pfam" id="PF00528">
    <property type="entry name" value="BPD_transp_1"/>
    <property type="match status" value="1"/>
</dbReference>
<dbReference type="OrthoDB" id="9809173at2"/>
<evidence type="ECO:0000256" key="4">
    <source>
        <dbReference type="ARBA" id="ARBA00022692"/>
    </source>
</evidence>